<proteinExistence type="predicted"/>
<gene>
    <name evidence="1" type="ORF">M9H77_02841</name>
</gene>
<accession>A0ACC0CA19</accession>
<protein>
    <submittedName>
        <fullName evidence="1">Uncharacterized protein</fullName>
    </submittedName>
</protein>
<sequence length="457" mass="53589">MTEKKNIISYARVLVEVDVAKDLVSEVAITMPYGNRRIQQVVYENVPKFCSTCKVLGHSLDGCHKNKQVKVNQTENMVDRVKGKKKGKGFSKALKHREVYSFLKTNNISVFALLEMKLEEGRLFDIMRWKFTDWKVAHKFFLHNVIHIVITCEISAKKFFVSFVYGLHAIQFCLRLRQPWLVMGDFNSALNTNDRRGASTVSPYEVLDVNYIGSHFTWTNNITWSKIDRAMCNNAWFTHELKAAAKIVNENWSSFVHGTKLYIFCRKLKLLKKGLKELNRRQFAHISVKAEDARAALKQAQIEFHDKQLDDNLKVESIREWAGLRRRSMATIQNCLVRLKWDCRGTSWICNFRKLSILATLYCIWECRNKVAFEQYSPYRNHIISKIKIQELQYVILGDYRGYAHKMQDICIVSNRNQSIPNKIHVILKRCRYVIFFSYHFIPLNGLSFIRFISIFI</sequence>
<organism evidence="1 2">
    <name type="scientific">Catharanthus roseus</name>
    <name type="common">Madagascar periwinkle</name>
    <name type="synonym">Vinca rosea</name>
    <dbReference type="NCBI Taxonomy" id="4058"/>
    <lineage>
        <taxon>Eukaryota</taxon>
        <taxon>Viridiplantae</taxon>
        <taxon>Streptophyta</taxon>
        <taxon>Embryophyta</taxon>
        <taxon>Tracheophyta</taxon>
        <taxon>Spermatophyta</taxon>
        <taxon>Magnoliopsida</taxon>
        <taxon>eudicotyledons</taxon>
        <taxon>Gunneridae</taxon>
        <taxon>Pentapetalae</taxon>
        <taxon>asterids</taxon>
        <taxon>lamiids</taxon>
        <taxon>Gentianales</taxon>
        <taxon>Apocynaceae</taxon>
        <taxon>Rauvolfioideae</taxon>
        <taxon>Vinceae</taxon>
        <taxon>Catharanthinae</taxon>
        <taxon>Catharanthus</taxon>
    </lineage>
</organism>
<dbReference type="EMBL" id="CM044701">
    <property type="protein sequence ID" value="KAI5681613.1"/>
    <property type="molecule type" value="Genomic_DNA"/>
</dbReference>
<comment type="caution">
    <text evidence="1">The sequence shown here is derived from an EMBL/GenBank/DDBJ whole genome shotgun (WGS) entry which is preliminary data.</text>
</comment>
<reference evidence="2" key="1">
    <citation type="journal article" date="2023" name="Nat. Plants">
        <title>Single-cell RNA sequencing provides a high-resolution roadmap for understanding the multicellular compartmentation of specialized metabolism.</title>
        <authorList>
            <person name="Sun S."/>
            <person name="Shen X."/>
            <person name="Li Y."/>
            <person name="Li Y."/>
            <person name="Wang S."/>
            <person name="Li R."/>
            <person name="Zhang H."/>
            <person name="Shen G."/>
            <person name="Guo B."/>
            <person name="Wei J."/>
            <person name="Xu J."/>
            <person name="St-Pierre B."/>
            <person name="Chen S."/>
            <person name="Sun C."/>
        </authorList>
    </citation>
    <scope>NUCLEOTIDE SEQUENCE [LARGE SCALE GENOMIC DNA]</scope>
</reference>
<dbReference type="Proteomes" id="UP001060085">
    <property type="component" value="Linkage Group LG01"/>
</dbReference>
<name>A0ACC0CA19_CATRO</name>
<evidence type="ECO:0000313" key="1">
    <source>
        <dbReference type="EMBL" id="KAI5681613.1"/>
    </source>
</evidence>
<keyword evidence="2" id="KW-1185">Reference proteome</keyword>
<evidence type="ECO:0000313" key="2">
    <source>
        <dbReference type="Proteomes" id="UP001060085"/>
    </source>
</evidence>